<evidence type="ECO:0008006" key="3">
    <source>
        <dbReference type="Google" id="ProtNLM"/>
    </source>
</evidence>
<accession>A0ABU3X7P4</accession>
<evidence type="ECO:0000313" key="1">
    <source>
        <dbReference type="EMBL" id="MDV2683907.1"/>
    </source>
</evidence>
<proteinExistence type="predicted"/>
<evidence type="ECO:0000313" key="2">
    <source>
        <dbReference type="Proteomes" id="UP001287282"/>
    </source>
</evidence>
<keyword evidence="2" id="KW-1185">Reference proteome</keyword>
<reference evidence="1 2" key="1">
    <citation type="submission" date="2023-10" db="EMBL/GenBank/DDBJ databases">
        <title>Screening of Alkalihalobacillus lindianensis BZ-TG-R113 and Its Alleviation of Salt Stress on Rapeseed Growth.</title>
        <authorList>
            <person name="Zhao B."/>
            <person name="Guo T."/>
        </authorList>
    </citation>
    <scope>NUCLEOTIDE SEQUENCE [LARGE SCALE GENOMIC DNA]</scope>
    <source>
        <strain evidence="1 2">BZ-TG-R113</strain>
    </source>
</reference>
<name>A0ABU3X7P4_9BACI</name>
<dbReference type="RefSeq" id="WP_317121133.1">
    <property type="nucleotide sequence ID" value="NZ_JAWJBA010000001.1"/>
</dbReference>
<comment type="caution">
    <text evidence="1">The sequence shown here is derived from an EMBL/GenBank/DDBJ whole genome shotgun (WGS) entry which is preliminary data.</text>
</comment>
<dbReference type="EMBL" id="JAWJBA010000001">
    <property type="protein sequence ID" value="MDV2683907.1"/>
    <property type="molecule type" value="Genomic_DNA"/>
</dbReference>
<dbReference type="Proteomes" id="UP001287282">
    <property type="component" value="Unassembled WGS sequence"/>
</dbReference>
<organism evidence="1 2">
    <name type="scientific">Alkalihalophilus lindianensis</name>
    <dbReference type="NCBI Taxonomy" id="1630542"/>
    <lineage>
        <taxon>Bacteria</taxon>
        <taxon>Bacillati</taxon>
        <taxon>Bacillota</taxon>
        <taxon>Bacilli</taxon>
        <taxon>Bacillales</taxon>
        <taxon>Bacillaceae</taxon>
        <taxon>Alkalihalophilus</taxon>
    </lineage>
</organism>
<sequence length="67" mass="7582">MIEFYLALDERGKEDVEINVNGISFIYDQKAEEEIGDYLKVDVVPSQGIKLINANQTLAYGLTMKKV</sequence>
<gene>
    <name evidence="1" type="ORF">RYX56_05895</name>
</gene>
<protein>
    <recommendedName>
        <fullName evidence="3">DUF2283 domain-containing protein</fullName>
    </recommendedName>
</protein>